<gene>
    <name evidence="3" type="ORF">PYTT_1038</name>
</gene>
<proteinExistence type="predicted"/>
<dbReference type="Proteomes" id="UP000176204">
    <property type="component" value="Chromosome I"/>
</dbReference>
<feature type="region of interest" description="Disordered" evidence="1">
    <location>
        <begin position="59"/>
        <end position="80"/>
    </location>
</feature>
<keyword evidence="2" id="KW-1133">Transmembrane helix</keyword>
<keyword evidence="4" id="KW-1185">Reference proteome</keyword>
<dbReference type="EMBL" id="LT629973">
    <property type="protein sequence ID" value="SEH82694.1"/>
    <property type="molecule type" value="Genomic_DNA"/>
</dbReference>
<dbReference type="PATRIC" id="fig|1679444.3.peg.2108"/>
<feature type="compositionally biased region" description="Polar residues" evidence="1">
    <location>
        <begin position="66"/>
        <end position="78"/>
    </location>
</feature>
<evidence type="ECO:0000256" key="1">
    <source>
        <dbReference type="SAM" id="MobiDB-lite"/>
    </source>
</evidence>
<evidence type="ECO:0008006" key="5">
    <source>
        <dbReference type="Google" id="ProtNLM"/>
    </source>
</evidence>
<keyword evidence="2" id="KW-0812">Transmembrane</keyword>
<dbReference type="KEGG" id="agl:PYTT_1038"/>
<sequence>MAIHIENTPSALASLKTRLKQARLVSLSVTLLCLLLSAAILYFCVKLFETTPPAQLTHYIPPNDAPPSQQAPVTKQLQSRPASAASSIAPSIAVAATAGSIAMPQIDISPPEQDFGTGEVIAAGFGNGSVSTDLGAGGYGMGSEQAGASSLAGTLYDLKQTQSGAPSIYAESQSNAEVVKLLADFYKSNWNASLLGRFWKSKTKLYTSCFYMPNSEDKEAPHAYRCSDTMSESRWVAIYKGKVKAPKTGRFRFVGIGDSVMAVRFNRKNVFQCGFHSLQDGTWETHRKQLFDRGEDTVTYPGIDYWCKLFQWNAGRAHIPMPEGMTTDIEVPTYRVVGTRKVKVPIYEDGPIDPGRERKIIGEREIEQPIHDGSQYGTATDTELLCRSLYALRLDTMEPNNLPGGFETGDTFQVKAGQWYDFEMLISEIGGGKFGFCLLIEDLDDTNPNRTDKGTPLYQLFRTNFVSPSAEEFYSAINFPVPDEERVDPPYDPDSLIWEAKN</sequence>
<dbReference type="STRING" id="1679444.PYTT_1038"/>
<evidence type="ECO:0000256" key="2">
    <source>
        <dbReference type="SAM" id="Phobius"/>
    </source>
</evidence>
<reference evidence="4" key="1">
    <citation type="submission" date="2016-09" db="EMBL/GenBank/DDBJ databases">
        <authorList>
            <person name="Koehorst J."/>
        </authorList>
    </citation>
    <scope>NUCLEOTIDE SEQUENCE [LARGE SCALE GENOMIC DNA]</scope>
</reference>
<keyword evidence="2" id="KW-0472">Membrane</keyword>
<evidence type="ECO:0000313" key="3">
    <source>
        <dbReference type="EMBL" id="SEH82694.1"/>
    </source>
</evidence>
<organism evidence="3 4">
    <name type="scientific">Akkermansia glycaniphila</name>
    <dbReference type="NCBI Taxonomy" id="1679444"/>
    <lineage>
        <taxon>Bacteria</taxon>
        <taxon>Pseudomonadati</taxon>
        <taxon>Verrucomicrobiota</taxon>
        <taxon>Verrucomicrobiia</taxon>
        <taxon>Verrucomicrobiales</taxon>
        <taxon>Akkermansiaceae</taxon>
        <taxon>Akkermansia</taxon>
    </lineage>
</organism>
<feature type="transmembrane region" description="Helical" evidence="2">
    <location>
        <begin position="24"/>
        <end position="43"/>
    </location>
</feature>
<protein>
    <recommendedName>
        <fullName evidence="5">PA14 domain-containing protein</fullName>
    </recommendedName>
</protein>
<dbReference type="RefSeq" id="WP_067773414.1">
    <property type="nucleotide sequence ID" value="NZ_LIGX01000011.1"/>
</dbReference>
<dbReference type="AlphaFoldDB" id="A0A1C7PE33"/>
<evidence type="ECO:0000313" key="4">
    <source>
        <dbReference type="Proteomes" id="UP000176204"/>
    </source>
</evidence>
<accession>A0A1C7PE33</accession>
<name>A0A1C7PE33_9BACT</name>